<proteinExistence type="inferred from homology"/>
<evidence type="ECO:0000256" key="2">
    <source>
        <dbReference type="ARBA" id="ARBA00022679"/>
    </source>
</evidence>
<sequence length="345" mass="37823">MASNNWPRSHEGDFTISSFQFKDGSSLPKLRLHYRTLGCLKKDAQGRATNAILIMHGTTGSGANFFTPAFAGNLFNAGQPLSAEEYFLILPDGIGHGGSSKPSDGLRARFPRYCYGDMVRAQYALVSEHLGVNHLRLVCGTSMGGMHTWVWGTTYPTFMDALFPLASLPAQIAGRNRMWRKHAIDSIRLDPGFEGGEYGCPPPGFRSALHVLAWMASSPLKWQQAASDRASADEFIDALVERGMKSQDANNFAYAFDASWDYDPRPLLGAIEVPLTAVNSADDQVNPPELRILEMEMGKVKLGKAVVLPITDKTAGHGTHSIAECWVEHLVELLGRSERGEKARL</sequence>
<accession>A0A6A6Q519</accession>
<dbReference type="GO" id="GO:0009092">
    <property type="term" value="P:homoserine metabolic process"/>
    <property type="evidence" value="ECO:0007669"/>
    <property type="project" value="TreeGrafter"/>
</dbReference>
<dbReference type="GO" id="GO:0009086">
    <property type="term" value="P:methionine biosynthetic process"/>
    <property type="evidence" value="ECO:0007669"/>
    <property type="project" value="TreeGrafter"/>
</dbReference>
<evidence type="ECO:0000313" key="4">
    <source>
        <dbReference type="EMBL" id="KAF2487538.1"/>
    </source>
</evidence>
<feature type="domain" description="AB hydrolase-1" evidence="3">
    <location>
        <begin position="50"/>
        <end position="167"/>
    </location>
</feature>
<dbReference type="InterPro" id="IPR008220">
    <property type="entry name" value="HAT_MetX-like"/>
</dbReference>
<keyword evidence="4" id="KW-0378">Hydrolase</keyword>
<dbReference type="GeneID" id="54477380"/>
<protein>
    <submittedName>
        <fullName evidence="4">Alpha/Beta hydrolase protein</fullName>
    </submittedName>
</protein>
<organism evidence="4 5">
    <name type="scientific">Neohortaea acidophila</name>
    <dbReference type="NCBI Taxonomy" id="245834"/>
    <lineage>
        <taxon>Eukaryota</taxon>
        <taxon>Fungi</taxon>
        <taxon>Dikarya</taxon>
        <taxon>Ascomycota</taxon>
        <taxon>Pezizomycotina</taxon>
        <taxon>Dothideomycetes</taxon>
        <taxon>Dothideomycetidae</taxon>
        <taxon>Mycosphaerellales</taxon>
        <taxon>Teratosphaeriaceae</taxon>
        <taxon>Neohortaea</taxon>
    </lineage>
</organism>
<gene>
    <name evidence="4" type="ORF">BDY17DRAFT_320074</name>
</gene>
<dbReference type="SUPFAM" id="SSF53474">
    <property type="entry name" value="alpha/beta-Hydrolases"/>
    <property type="match status" value="1"/>
</dbReference>
<keyword evidence="5" id="KW-1185">Reference proteome</keyword>
<dbReference type="OrthoDB" id="9972683at2759"/>
<dbReference type="GO" id="GO:0004414">
    <property type="term" value="F:homoserine O-acetyltransferase activity"/>
    <property type="evidence" value="ECO:0007669"/>
    <property type="project" value="TreeGrafter"/>
</dbReference>
<dbReference type="InterPro" id="IPR000073">
    <property type="entry name" value="AB_hydrolase_1"/>
</dbReference>
<dbReference type="GO" id="GO:0016787">
    <property type="term" value="F:hydrolase activity"/>
    <property type="evidence" value="ECO:0007669"/>
    <property type="project" value="UniProtKB-KW"/>
</dbReference>
<dbReference type="PANTHER" id="PTHR32268">
    <property type="entry name" value="HOMOSERINE O-ACETYLTRANSFERASE"/>
    <property type="match status" value="1"/>
</dbReference>
<dbReference type="PANTHER" id="PTHR32268:SF11">
    <property type="entry name" value="HOMOSERINE O-ACETYLTRANSFERASE"/>
    <property type="match status" value="1"/>
</dbReference>
<dbReference type="NCBIfam" id="NF005071">
    <property type="entry name" value="PRK06489.1"/>
    <property type="match status" value="1"/>
</dbReference>
<name>A0A6A6Q519_9PEZI</name>
<dbReference type="InterPro" id="IPR029058">
    <property type="entry name" value="AB_hydrolase_fold"/>
</dbReference>
<dbReference type="EMBL" id="MU001631">
    <property type="protein sequence ID" value="KAF2487538.1"/>
    <property type="molecule type" value="Genomic_DNA"/>
</dbReference>
<dbReference type="Pfam" id="PF00561">
    <property type="entry name" value="Abhydrolase_1"/>
    <property type="match status" value="1"/>
</dbReference>
<keyword evidence="2" id="KW-0808">Transferase</keyword>
<evidence type="ECO:0000259" key="3">
    <source>
        <dbReference type="Pfam" id="PF00561"/>
    </source>
</evidence>
<dbReference type="AlphaFoldDB" id="A0A6A6Q519"/>
<comment type="similarity">
    <text evidence="1">Belongs to the AB hydrolase superfamily. MetX family.</text>
</comment>
<dbReference type="Gene3D" id="3.40.50.1820">
    <property type="entry name" value="alpha/beta hydrolase"/>
    <property type="match status" value="1"/>
</dbReference>
<evidence type="ECO:0000313" key="5">
    <source>
        <dbReference type="Proteomes" id="UP000799767"/>
    </source>
</evidence>
<evidence type="ECO:0000256" key="1">
    <source>
        <dbReference type="ARBA" id="ARBA00006886"/>
    </source>
</evidence>
<dbReference type="RefSeq" id="XP_033594107.1">
    <property type="nucleotide sequence ID" value="XM_033736378.1"/>
</dbReference>
<reference evidence="4" key="1">
    <citation type="journal article" date="2020" name="Stud. Mycol.">
        <title>101 Dothideomycetes genomes: a test case for predicting lifestyles and emergence of pathogens.</title>
        <authorList>
            <person name="Haridas S."/>
            <person name="Albert R."/>
            <person name="Binder M."/>
            <person name="Bloem J."/>
            <person name="Labutti K."/>
            <person name="Salamov A."/>
            <person name="Andreopoulos B."/>
            <person name="Baker S."/>
            <person name="Barry K."/>
            <person name="Bills G."/>
            <person name="Bluhm B."/>
            <person name="Cannon C."/>
            <person name="Castanera R."/>
            <person name="Culley D."/>
            <person name="Daum C."/>
            <person name="Ezra D."/>
            <person name="Gonzalez J."/>
            <person name="Henrissat B."/>
            <person name="Kuo A."/>
            <person name="Liang C."/>
            <person name="Lipzen A."/>
            <person name="Lutzoni F."/>
            <person name="Magnuson J."/>
            <person name="Mondo S."/>
            <person name="Nolan M."/>
            <person name="Ohm R."/>
            <person name="Pangilinan J."/>
            <person name="Park H.-J."/>
            <person name="Ramirez L."/>
            <person name="Alfaro M."/>
            <person name="Sun H."/>
            <person name="Tritt A."/>
            <person name="Yoshinaga Y."/>
            <person name="Zwiers L.-H."/>
            <person name="Turgeon B."/>
            <person name="Goodwin S."/>
            <person name="Spatafora J."/>
            <person name="Crous P."/>
            <person name="Grigoriev I."/>
        </authorList>
    </citation>
    <scope>NUCLEOTIDE SEQUENCE</scope>
    <source>
        <strain evidence="4">CBS 113389</strain>
    </source>
</reference>
<dbReference type="Proteomes" id="UP000799767">
    <property type="component" value="Unassembled WGS sequence"/>
</dbReference>